<dbReference type="Gene3D" id="3.20.20.100">
    <property type="entry name" value="NADP-dependent oxidoreductase domain"/>
    <property type="match status" value="1"/>
</dbReference>
<protein>
    <submittedName>
        <fullName evidence="2">Aldo/keto reductase</fullName>
    </submittedName>
</protein>
<dbReference type="GO" id="GO:0005829">
    <property type="term" value="C:cytosol"/>
    <property type="evidence" value="ECO:0007669"/>
    <property type="project" value="TreeGrafter"/>
</dbReference>
<dbReference type="RefSeq" id="WP_154767671.1">
    <property type="nucleotide sequence ID" value="NZ_WLYK01000001.1"/>
</dbReference>
<dbReference type="InterPro" id="IPR023210">
    <property type="entry name" value="NADP_OxRdtase_dom"/>
</dbReference>
<evidence type="ECO:0000313" key="2">
    <source>
        <dbReference type="EMBL" id="MTD13934.1"/>
    </source>
</evidence>
<dbReference type="SUPFAM" id="SSF51430">
    <property type="entry name" value="NAD(P)-linked oxidoreductase"/>
    <property type="match status" value="1"/>
</dbReference>
<dbReference type="AlphaFoldDB" id="A0A7K1FM21"/>
<name>A0A7K1FM21_9ACTN</name>
<dbReference type="Proteomes" id="UP000460221">
    <property type="component" value="Unassembled WGS sequence"/>
</dbReference>
<evidence type="ECO:0000313" key="3">
    <source>
        <dbReference type="Proteomes" id="UP000460221"/>
    </source>
</evidence>
<sequence length="312" mass="32257">MESRRVGRSGLTVSRLGLGTMTWGRDTDADDAAAQLESFVGSGGTLIDTANIYGDGDAEAIIGTLVPDVVPRSDVVLATTTVGVGGGRGRLLAALDESLRRLGTDHVDLWQVHGYDGAVPFEETCAVLRTAVDSGRARYVGVSGFTGWQLATFATALRSPAGVSLVSAEAEYSLADRSPEESLLPAAHAHGVGLIGWAPLGRGVLTGKYRHGTPADSRGASPHFARYVGRHRTDHTARIVEAVATAAEGLGTSPLAVACAWVRDRPGVSAVVVGARDNAQLQGSLAGQDLVLPAEIVSALADVSDPDGDEDL</sequence>
<feature type="domain" description="NADP-dependent oxidoreductase" evidence="1">
    <location>
        <begin position="15"/>
        <end position="303"/>
    </location>
</feature>
<evidence type="ECO:0000259" key="1">
    <source>
        <dbReference type="Pfam" id="PF00248"/>
    </source>
</evidence>
<keyword evidence="3" id="KW-1185">Reference proteome</keyword>
<dbReference type="InterPro" id="IPR050523">
    <property type="entry name" value="AKR_Detox_Biosynth"/>
</dbReference>
<dbReference type="InterPro" id="IPR036812">
    <property type="entry name" value="NAD(P)_OxRdtase_dom_sf"/>
</dbReference>
<dbReference type="EMBL" id="WLYK01000001">
    <property type="protein sequence ID" value="MTD13934.1"/>
    <property type="molecule type" value="Genomic_DNA"/>
</dbReference>
<comment type="caution">
    <text evidence="2">The sequence shown here is derived from an EMBL/GenBank/DDBJ whole genome shotgun (WGS) entry which is preliminary data.</text>
</comment>
<organism evidence="2 3">
    <name type="scientific">Nakamurella alba</name>
    <dbReference type="NCBI Taxonomy" id="2665158"/>
    <lineage>
        <taxon>Bacteria</taxon>
        <taxon>Bacillati</taxon>
        <taxon>Actinomycetota</taxon>
        <taxon>Actinomycetes</taxon>
        <taxon>Nakamurellales</taxon>
        <taxon>Nakamurellaceae</taxon>
        <taxon>Nakamurella</taxon>
    </lineage>
</organism>
<gene>
    <name evidence="2" type="ORF">GIS00_08260</name>
</gene>
<dbReference type="Pfam" id="PF00248">
    <property type="entry name" value="Aldo_ket_red"/>
    <property type="match status" value="1"/>
</dbReference>
<proteinExistence type="predicted"/>
<dbReference type="PANTHER" id="PTHR43364">
    <property type="entry name" value="NADH-SPECIFIC METHYLGLYOXAL REDUCTASE-RELATED"/>
    <property type="match status" value="1"/>
</dbReference>
<reference evidence="2 3" key="1">
    <citation type="submission" date="2019-11" db="EMBL/GenBank/DDBJ databases">
        <authorList>
            <person name="Jiang L.-Q."/>
        </authorList>
    </citation>
    <scope>NUCLEOTIDE SEQUENCE [LARGE SCALE GENOMIC DNA]</scope>
    <source>
        <strain evidence="2 3">YIM 132087</strain>
    </source>
</reference>
<accession>A0A7K1FM21</accession>
<dbReference type="PANTHER" id="PTHR43364:SF18">
    <property type="entry name" value="OXIDOREDUCTASE"/>
    <property type="match status" value="1"/>
</dbReference>